<evidence type="ECO:0000256" key="3">
    <source>
        <dbReference type="ARBA" id="ARBA00023274"/>
    </source>
</evidence>
<dbReference type="GO" id="GO:1990904">
    <property type="term" value="C:ribonucleoprotein complex"/>
    <property type="evidence" value="ECO:0007669"/>
    <property type="project" value="UniProtKB-KW"/>
</dbReference>
<evidence type="ECO:0000256" key="2">
    <source>
        <dbReference type="ARBA" id="ARBA00022980"/>
    </source>
</evidence>
<dbReference type="GO" id="GO:0003735">
    <property type="term" value="F:structural constituent of ribosome"/>
    <property type="evidence" value="ECO:0007669"/>
    <property type="project" value="InterPro"/>
</dbReference>
<evidence type="ECO:0000313" key="6">
    <source>
        <dbReference type="Proteomes" id="UP001497744"/>
    </source>
</evidence>
<protein>
    <submittedName>
        <fullName evidence="5">60S ribosomal protein L35a, putative</fullName>
    </submittedName>
</protein>
<sequence>MTHSKRPWKKEPCRLYTKAIFMGYKRSKVDQDQKSSLLKLEGVKTREETAFYLGKRVAYVYKSKNLKNGTRFRHQCAEPPAELRGDAGHEPGGGTVERPLPNGGRHGLKRVPAGEERDNRKADEAVLFDAGEAEALALAATEGGAGAEGNPGGGAGEPARRGRERGELRNERGEPAGGLQRAAAGELRRGPDVLQQGGERNVLRTGAAADGSAAGGGEAQRRPAVVPEAGGAGVRHGQVHDEPDDALLRRVHGPAAGARQPGGGAELQPGAAHLHGDLPAGERAAGALDGHFEGLVFGADHPDGLGRLHGARHHSNADGHSADDAARLHFHVHSDGVWHFLPGKREGELHAAGREGGDRRRQRDLLDGGRSSDEASRVSQVWSGRRDYSPRKRAETEPSRGSPLQSNGDAHGASKFIGGPRCSRSAGVDQLGRTYTASYDDDGLESGLASEGLGGARALTDYLLLELGFRYMVENGAYLFVYHSLVRWDDLYVARNWNAFLPPSRAAAVLLFHFFVEFFGVDYRKDVIWCRRFCSRAFRMLYDCDVGLWYAVLEESIRKWVDSLKAPSKRYSEMGLLFKVASQKFQAAATCVQTFWARLLFDHVDKGGELEGLGQVDLKAALDAAYQLVSQK</sequence>
<dbReference type="GO" id="GO:0006412">
    <property type="term" value="P:translation"/>
    <property type="evidence" value="ECO:0007669"/>
    <property type="project" value="InterPro"/>
</dbReference>
<dbReference type="SUPFAM" id="SSF50447">
    <property type="entry name" value="Translation proteins"/>
    <property type="match status" value="1"/>
</dbReference>
<feature type="region of interest" description="Disordered" evidence="4">
    <location>
        <begin position="350"/>
        <end position="421"/>
    </location>
</feature>
<dbReference type="Proteomes" id="UP001497744">
    <property type="component" value="Unassembled WGS sequence"/>
</dbReference>
<evidence type="ECO:0000313" key="5">
    <source>
        <dbReference type="EMBL" id="GIX62196.1"/>
    </source>
</evidence>
<gene>
    <name evidence="5" type="ORF">BcabD6B2_16310</name>
</gene>
<dbReference type="PANTHER" id="PTHR10902">
    <property type="entry name" value="60S RIBOSOMAL PROTEIN L35A"/>
    <property type="match status" value="1"/>
</dbReference>
<organism evidence="5 6">
    <name type="scientific">Babesia caballi</name>
    <dbReference type="NCBI Taxonomy" id="5871"/>
    <lineage>
        <taxon>Eukaryota</taxon>
        <taxon>Sar</taxon>
        <taxon>Alveolata</taxon>
        <taxon>Apicomplexa</taxon>
        <taxon>Aconoidasida</taxon>
        <taxon>Piroplasmida</taxon>
        <taxon>Babesiidae</taxon>
        <taxon>Babesia</taxon>
    </lineage>
</organism>
<dbReference type="Gene3D" id="2.40.10.190">
    <property type="entry name" value="translation elongation factor selb, chain A, domain 4"/>
    <property type="match status" value="1"/>
</dbReference>
<evidence type="ECO:0000256" key="1">
    <source>
        <dbReference type="ARBA" id="ARBA00009269"/>
    </source>
</evidence>
<dbReference type="RefSeq" id="XP_067714265.1">
    <property type="nucleotide sequence ID" value="XM_067858164.1"/>
</dbReference>
<evidence type="ECO:0000256" key="4">
    <source>
        <dbReference type="SAM" id="MobiDB-lite"/>
    </source>
</evidence>
<dbReference type="GeneID" id="94193677"/>
<dbReference type="InterPro" id="IPR001780">
    <property type="entry name" value="Ribosomal_eL33"/>
</dbReference>
<feature type="region of interest" description="Disordered" evidence="4">
    <location>
        <begin position="142"/>
        <end position="202"/>
    </location>
</feature>
<feature type="region of interest" description="Disordered" evidence="4">
    <location>
        <begin position="254"/>
        <end position="278"/>
    </location>
</feature>
<feature type="compositionally biased region" description="Basic and acidic residues" evidence="4">
    <location>
        <begin position="384"/>
        <end position="398"/>
    </location>
</feature>
<comment type="caution">
    <text evidence="5">The sequence shown here is derived from an EMBL/GenBank/DDBJ whole genome shotgun (WGS) entry which is preliminary data.</text>
</comment>
<keyword evidence="6" id="KW-1185">Reference proteome</keyword>
<dbReference type="InterPro" id="IPR038661">
    <property type="entry name" value="Ribosomal_eL33_sf"/>
</dbReference>
<dbReference type="Pfam" id="PF01247">
    <property type="entry name" value="Ribosomal_L35Ae"/>
    <property type="match status" value="1"/>
</dbReference>
<feature type="region of interest" description="Disordered" evidence="4">
    <location>
        <begin position="81"/>
        <end position="121"/>
    </location>
</feature>
<dbReference type="AlphaFoldDB" id="A0AAV4LQS2"/>
<proteinExistence type="inferred from homology"/>
<feature type="compositionally biased region" description="Basic and acidic residues" evidence="4">
    <location>
        <begin position="112"/>
        <end position="121"/>
    </location>
</feature>
<dbReference type="EMBL" id="BPLF01000001">
    <property type="protein sequence ID" value="GIX62196.1"/>
    <property type="molecule type" value="Genomic_DNA"/>
</dbReference>
<accession>A0AAV4LQS2</accession>
<dbReference type="InterPro" id="IPR009000">
    <property type="entry name" value="Transl_B-barrel_sf"/>
</dbReference>
<feature type="compositionally biased region" description="Basic and acidic residues" evidence="4">
    <location>
        <begin position="350"/>
        <end position="376"/>
    </location>
</feature>
<dbReference type="GO" id="GO:0005840">
    <property type="term" value="C:ribosome"/>
    <property type="evidence" value="ECO:0007669"/>
    <property type="project" value="UniProtKB-KW"/>
</dbReference>
<comment type="similarity">
    <text evidence="1">Belongs to the eukaryotic ribosomal protein eL33 family.</text>
</comment>
<reference evidence="5 6" key="1">
    <citation type="submission" date="2021-06" db="EMBL/GenBank/DDBJ databases">
        <title>Genome sequence of Babesia caballi.</title>
        <authorList>
            <person name="Yamagishi J."/>
            <person name="Kidaka T."/>
            <person name="Ochi A."/>
        </authorList>
    </citation>
    <scope>NUCLEOTIDE SEQUENCE [LARGE SCALE GENOMIC DNA]</scope>
    <source>
        <strain evidence="5">USDA-D6B2</strain>
    </source>
</reference>
<feature type="compositionally biased region" description="Basic and acidic residues" evidence="4">
    <location>
        <begin position="158"/>
        <end position="174"/>
    </location>
</feature>
<keyword evidence="2 5" id="KW-0689">Ribosomal protein</keyword>
<feature type="compositionally biased region" description="Gly residues" evidence="4">
    <location>
        <begin position="143"/>
        <end position="156"/>
    </location>
</feature>
<name>A0AAV4LQS2_BABCB</name>
<keyword evidence="3" id="KW-0687">Ribonucleoprotein</keyword>